<comment type="caution">
    <text evidence="2">The sequence shown here is derived from an EMBL/GenBank/DDBJ whole genome shotgun (WGS) entry which is preliminary data.</text>
</comment>
<name>A0AAP0LQY6_9ROSI</name>
<evidence type="ECO:0000313" key="2">
    <source>
        <dbReference type="EMBL" id="KAK9182903.1"/>
    </source>
</evidence>
<sequence>MKKQTLNRNCSRRRCFRRVFTVRRPASPPAVAVRQIVTNPRIYCCCCRRRKLVGSNNGRDGNDSAEVEKPQDQEDIEVRRIKKLMLRRPYNATAEDGSGWVSVEKKPDCDMSPPRKQRTRKDSPSPEPEPRQPRGSARDTADFSPPWQLQSRQNSPLPSLNSDLSPPRQWNWIQNLGISAQKDSSRNEKGIQRTGLIKGNDIWEENSKRKKEDLLRFQEVYPSVTVQGAEALYHDKKSGQRLS</sequence>
<feature type="region of interest" description="Disordered" evidence="1">
    <location>
        <begin position="95"/>
        <end position="166"/>
    </location>
</feature>
<feature type="compositionally biased region" description="Low complexity" evidence="1">
    <location>
        <begin position="154"/>
        <end position="166"/>
    </location>
</feature>
<dbReference type="EMBL" id="JBCGBO010000024">
    <property type="protein sequence ID" value="KAK9182903.1"/>
    <property type="molecule type" value="Genomic_DNA"/>
</dbReference>
<dbReference type="GO" id="GO:0005684">
    <property type="term" value="C:U2-type spliceosomal complex"/>
    <property type="evidence" value="ECO:0007669"/>
    <property type="project" value="TreeGrafter"/>
</dbReference>
<organism evidence="2 3">
    <name type="scientific">Citrus x changshan-huyou</name>
    <dbReference type="NCBI Taxonomy" id="2935761"/>
    <lineage>
        <taxon>Eukaryota</taxon>
        <taxon>Viridiplantae</taxon>
        <taxon>Streptophyta</taxon>
        <taxon>Embryophyta</taxon>
        <taxon>Tracheophyta</taxon>
        <taxon>Spermatophyta</taxon>
        <taxon>Magnoliopsida</taxon>
        <taxon>eudicotyledons</taxon>
        <taxon>Gunneridae</taxon>
        <taxon>Pentapetalae</taxon>
        <taxon>rosids</taxon>
        <taxon>malvids</taxon>
        <taxon>Sapindales</taxon>
        <taxon>Rutaceae</taxon>
        <taxon>Aurantioideae</taxon>
        <taxon>Citrus</taxon>
    </lineage>
</organism>
<dbReference type="AlphaFoldDB" id="A0AAP0LQY6"/>
<protein>
    <submittedName>
        <fullName evidence="2">Uncharacterized protein</fullName>
    </submittedName>
</protein>
<dbReference type="GO" id="GO:0003723">
    <property type="term" value="F:RNA binding"/>
    <property type="evidence" value="ECO:0007669"/>
    <property type="project" value="TreeGrafter"/>
</dbReference>
<dbReference type="GO" id="GO:0000398">
    <property type="term" value="P:mRNA splicing, via spliceosome"/>
    <property type="evidence" value="ECO:0007669"/>
    <property type="project" value="TreeGrafter"/>
</dbReference>
<evidence type="ECO:0000256" key="1">
    <source>
        <dbReference type="SAM" id="MobiDB-lite"/>
    </source>
</evidence>
<evidence type="ECO:0000313" key="3">
    <source>
        <dbReference type="Proteomes" id="UP001428341"/>
    </source>
</evidence>
<feature type="compositionally biased region" description="Basic and acidic residues" evidence="1">
    <location>
        <begin position="120"/>
        <end position="141"/>
    </location>
</feature>
<accession>A0AAP0LQY6</accession>
<proteinExistence type="predicted"/>
<dbReference type="InterPro" id="IPR051112">
    <property type="entry name" value="CWC26_splicing_factor"/>
</dbReference>
<dbReference type="Proteomes" id="UP001428341">
    <property type="component" value="Unassembled WGS sequence"/>
</dbReference>
<gene>
    <name evidence="2" type="ORF">WN944_026051</name>
</gene>
<keyword evidence="3" id="KW-1185">Reference proteome</keyword>
<dbReference type="PANTHER" id="PTHR31809">
    <property type="entry name" value="BUD13 HOMOLOG"/>
    <property type="match status" value="1"/>
</dbReference>
<dbReference type="PANTHER" id="PTHR31809:SF0">
    <property type="entry name" value="BUD13 HOMOLOG"/>
    <property type="match status" value="1"/>
</dbReference>
<dbReference type="GO" id="GO:0070274">
    <property type="term" value="C:RES complex"/>
    <property type="evidence" value="ECO:0007669"/>
    <property type="project" value="TreeGrafter"/>
</dbReference>
<reference evidence="2 3" key="1">
    <citation type="submission" date="2024-05" db="EMBL/GenBank/DDBJ databases">
        <title>Haplotype-resolved chromosome-level genome assembly of Huyou (Citrus changshanensis).</title>
        <authorList>
            <person name="Miao C."/>
            <person name="Chen W."/>
            <person name="Wu Y."/>
            <person name="Wang L."/>
            <person name="Zhao S."/>
            <person name="Grierson D."/>
            <person name="Xu C."/>
            <person name="Chen K."/>
        </authorList>
    </citation>
    <scope>NUCLEOTIDE SEQUENCE [LARGE SCALE GENOMIC DNA]</scope>
    <source>
        <strain evidence="2">01-14</strain>
        <tissue evidence="2">Leaf</tissue>
    </source>
</reference>